<keyword evidence="3" id="KW-1185">Reference proteome</keyword>
<feature type="chain" id="PRO_5020503600" description="BPTI/Kunitz inhibitor domain-containing protein" evidence="1">
    <location>
        <begin position="28"/>
        <end position="139"/>
    </location>
</feature>
<dbReference type="EMBL" id="AZBU02000006">
    <property type="protein sequence ID" value="TKR73697.1"/>
    <property type="molecule type" value="Genomic_DNA"/>
</dbReference>
<evidence type="ECO:0008006" key="4">
    <source>
        <dbReference type="Google" id="ProtNLM"/>
    </source>
</evidence>
<protein>
    <recommendedName>
        <fullName evidence="4">BPTI/Kunitz inhibitor domain-containing protein</fullName>
    </recommendedName>
</protein>
<dbReference type="GO" id="GO:0004867">
    <property type="term" value="F:serine-type endopeptidase inhibitor activity"/>
    <property type="evidence" value="ECO:0007669"/>
    <property type="project" value="InterPro"/>
</dbReference>
<name>A0A4U5MV27_STECR</name>
<gene>
    <name evidence="2" type="ORF">L596_020978</name>
</gene>
<dbReference type="InterPro" id="IPR036880">
    <property type="entry name" value="Kunitz_BPTI_sf"/>
</dbReference>
<comment type="caution">
    <text evidence="2">The sequence shown here is derived from an EMBL/GenBank/DDBJ whole genome shotgun (WGS) entry which is preliminary data.</text>
</comment>
<proteinExistence type="predicted"/>
<evidence type="ECO:0000256" key="1">
    <source>
        <dbReference type="SAM" id="SignalP"/>
    </source>
</evidence>
<reference evidence="2 3" key="2">
    <citation type="journal article" date="2019" name="G3 (Bethesda)">
        <title>Hybrid Assembly of the Genome of the Entomopathogenic Nematode Steinernema carpocapsae Identifies the X-Chromosome.</title>
        <authorList>
            <person name="Serra L."/>
            <person name="Macchietto M."/>
            <person name="Macias-Munoz A."/>
            <person name="McGill C.J."/>
            <person name="Rodriguez I.M."/>
            <person name="Rodriguez B."/>
            <person name="Murad R."/>
            <person name="Mortazavi A."/>
        </authorList>
    </citation>
    <scope>NUCLEOTIDE SEQUENCE [LARGE SCALE GENOMIC DNA]</scope>
    <source>
        <strain evidence="2 3">ALL</strain>
    </source>
</reference>
<dbReference type="SUPFAM" id="SSF57362">
    <property type="entry name" value="BPTI-like"/>
    <property type="match status" value="1"/>
</dbReference>
<keyword evidence="1" id="KW-0732">Signal</keyword>
<evidence type="ECO:0000313" key="2">
    <source>
        <dbReference type="EMBL" id="TKR73697.1"/>
    </source>
</evidence>
<dbReference type="Proteomes" id="UP000298663">
    <property type="component" value="Unassembled WGS sequence"/>
</dbReference>
<dbReference type="AlphaFoldDB" id="A0A4U5MV27"/>
<reference evidence="2 3" key="1">
    <citation type="journal article" date="2015" name="Genome Biol.">
        <title>Comparative genomics of Steinernema reveals deeply conserved gene regulatory networks.</title>
        <authorList>
            <person name="Dillman A.R."/>
            <person name="Macchietto M."/>
            <person name="Porter C.F."/>
            <person name="Rogers A."/>
            <person name="Williams B."/>
            <person name="Antoshechkin I."/>
            <person name="Lee M.M."/>
            <person name="Goodwin Z."/>
            <person name="Lu X."/>
            <person name="Lewis E.E."/>
            <person name="Goodrich-Blair H."/>
            <person name="Stock S.P."/>
            <person name="Adams B.J."/>
            <person name="Sternberg P.W."/>
            <person name="Mortazavi A."/>
        </authorList>
    </citation>
    <scope>NUCLEOTIDE SEQUENCE [LARGE SCALE GENOMIC DNA]</scope>
    <source>
        <strain evidence="2 3">ALL</strain>
    </source>
</reference>
<accession>A0A4U5MV27</accession>
<sequence>MLYRKHFAMKVATFVLILCILAPATSGSPTLRIRKWSKFSFLFASEVKSTTVSPVTMPTTPRILQMEVTSKLANGRHPDCLMQIPDTSLFRGFMWPFYTFDSKINACTVVYGVTVRLNAPNVFNSYKSCRRKCCPYGWC</sequence>
<feature type="signal peptide" evidence="1">
    <location>
        <begin position="1"/>
        <end position="27"/>
    </location>
</feature>
<dbReference type="OrthoDB" id="10450201at2759"/>
<evidence type="ECO:0000313" key="3">
    <source>
        <dbReference type="Proteomes" id="UP000298663"/>
    </source>
</evidence>
<organism evidence="2 3">
    <name type="scientific">Steinernema carpocapsae</name>
    <name type="common">Entomopathogenic nematode</name>
    <dbReference type="NCBI Taxonomy" id="34508"/>
    <lineage>
        <taxon>Eukaryota</taxon>
        <taxon>Metazoa</taxon>
        <taxon>Ecdysozoa</taxon>
        <taxon>Nematoda</taxon>
        <taxon>Chromadorea</taxon>
        <taxon>Rhabditida</taxon>
        <taxon>Tylenchina</taxon>
        <taxon>Panagrolaimomorpha</taxon>
        <taxon>Strongyloidoidea</taxon>
        <taxon>Steinernematidae</taxon>
        <taxon>Steinernema</taxon>
    </lineage>
</organism>